<name>M2QHB9_CERS8</name>
<evidence type="ECO:0000313" key="2">
    <source>
        <dbReference type="EMBL" id="EMD31430.1"/>
    </source>
</evidence>
<organism evidence="2 3">
    <name type="scientific">Ceriporiopsis subvermispora (strain B)</name>
    <name type="common">White-rot fungus</name>
    <name type="synonym">Gelatoporia subvermispora</name>
    <dbReference type="NCBI Taxonomy" id="914234"/>
    <lineage>
        <taxon>Eukaryota</taxon>
        <taxon>Fungi</taxon>
        <taxon>Dikarya</taxon>
        <taxon>Basidiomycota</taxon>
        <taxon>Agaricomycotina</taxon>
        <taxon>Agaricomycetes</taxon>
        <taxon>Polyporales</taxon>
        <taxon>Gelatoporiaceae</taxon>
        <taxon>Gelatoporia</taxon>
    </lineage>
</organism>
<feature type="region of interest" description="Disordered" evidence="1">
    <location>
        <begin position="1"/>
        <end position="72"/>
    </location>
</feature>
<dbReference type="AlphaFoldDB" id="M2QHB9"/>
<proteinExistence type="predicted"/>
<accession>M2QHB9</accession>
<sequence>MRHPGGHPHPGDHLAPDVQTQVRGAPTERGGASCDDAPERRDGVLPGPAGTQRGPDRRLDNESLSSTKLTLPPGLHHRRAVFYDPVRPPFLLLYKATHRPAGPSPPSRLTSIITSHFLMDLRSLSSAPPANAVGLSAGSGTVSQASTMRFASFVGNMGGALHGEREPGERSDGATMGVGGTEQERACWADADVRASGSGSEVESTDGVRHGGLSQAGSARVGGSESAIFSIENTLSGGLTD</sequence>
<evidence type="ECO:0000313" key="3">
    <source>
        <dbReference type="Proteomes" id="UP000016930"/>
    </source>
</evidence>
<gene>
    <name evidence="2" type="ORF">CERSUDRAFT_127438</name>
</gene>
<evidence type="ECO:0000256" key="1">
    <source>
        <dbReference type="SAM" id="MobiDB-lite"/>
    </source>
</evidence>
<dbReference type="HOGENOM" id="CLU_1151674_0_0_1"/>
<feature type="region of interest" description="Disordered" evidence="1">
    <location>
        <begin position="193"/>
        <end position="227"/>
    </location>
</feature>
<protein>
    <submittedName>
        <fullName evidence="2">Uncharacterized protein</fullName>
    </submittedName>
</protein>
<dbReference type="Proteomes" id="UP000016930">
    <property type="component" value="Unassembled WGS sequence"/>
</dbReference>
<keyword evidence="3" id="KW-1185">Reference proteome</keyword>
<dbReference type="EMBL" id="KB445819">
    <property type="protein sequence ID" value="EMD31430.1"/>
    <property type="molecule type" value="Genomic_DNA"/>
</dbReference>
<reference evidence="2 3" key="1">
    <citation type="journal article" date="2012" name="Proc. Natl. Acad. Sci. U.S.A.">
        <title>Comparative genomics of Ceriporiopsis subvermispora and Phanerochaete chrysosporium provide insight into selective ligninolysis.</title>
        <authorList>
            <person name="Fernandez-Fueyo E."/>
            <person name="Ruiz-Duenas F.J."/>
            <person name="Ferreira P."/>
            <person name="Floudas D."/>
            <person name="Hibbett D.S."/>
            <person name="Canessa P."/>
            <person name="Larrondo L.F."/>
            <person name="James T.Y."/>
            <person name="Seelenfreund D."/>
            <person name="Lobos S."/>
            <person name="Polanco R."/>
            <person name="Tello M."/>
            <person name="Honda Y."/>
            <person name="Watanabe T."/>
            <person name="Watanabe T."/>
            <person name="Ryu J.S."/>
            <person name="Kubicek C.P."/>
            <person name="Schmoll M."/>
            <person name="Gaskell J."/>
            <person name="Hammel K.E."/>
            <person name="St John F.J."/>
            <person name="Vanden Wymelenberg A."/>
            <person name="Sabat G."/>
            <person name="Splinter BonDurant S."/>
            <person name="Syed K."/>
            <person name="Yadav J.S."/>
            <person name="Doddapaneni H."/>
            <person name="Subramanian V."/>
            <person name="Lavin J.L."/>
            <person name="Oguiza J.A."/>
            <person name="Perez G."/>
            <person name="Pisabarro A.G."/>
            <person name="Ramirez L."/>
            <person name="Santoyo F."/>
            <person name="Master E."/>
            <person name="Coutinho P.M."/>
            <person name="Henrissat B."/>
            <person name="Lombard V."/>
            <person name="Magnuson J.K."/>
            <person name="Kuees U."/>
            <person name="Hori C."/>
            <person name="Igarashi K."/>
            <person name="Samejima M."/>
            <person name="Held B.W."/>
            <person name="Barry K.W."/>
            <person name="LaButti K.M."/>
            <person name="Lapidus A."/>
            <person name="Lindquist E.A."/>
            <person name="Lucas S.M."/>
            <person name="Riley R."/>
            <person name="Salamov A.A."/>
            <person name="Hoffmeister D."/>
            <person name="Schwenk D."/>
            <person name="Hadar Y."/>
            <person name="Yarden O."/>
            <person name="de Vries R.P."/>
            <person name="Wiebenga A."/>
            <person name="Stenlid J."/>
            <person name="Eastwood D."/>
            <person name="Grigoriev I.V."/>
            <person name="Berka R.M."/>
            <person name="Blanchette R.A."/>
            <person name="Kersten P."/>
            <person name="Martinez A.T."/>
            <person name="Vicuna R."/>
            <person name="Cullen D."/>
        </authorList>
    </citation>
    <scope>NUCLEOTIDE SEQUENCE [LARGE SCALE GENOMIC DNA]</scope>
    <source>
        <strain evidence="2 3">B</strain>
    </source>
</reference>